<dbReference type="EMBL" id="QDKJ01000010">
    <property type="protein sequence ID" value="PWC11417.1"/>
    <property type="molecule type" value="Genomic_DNA"/>
</dbReference>
<organism evidence="2 3">
    <name type="scientific">Brenneria roseae subsp. americana</name>
    <dbReference type="NCBI Taxonomy" id="1508507"/>
    <lineage>
        <taxon>Bacteria</taxon>
        <taxon>Pseudomonadati</taxon>
        <taxon>Pseudomonadota</taxon>
        <taxon>Gammaproteobacteria</taxon>
        <taxon>Enterobacterales</taxon>
        <taxon>Pectobacteriaceae</taxon>
        <taxon>Brenneria</taxon>
    </lineage>
</organism>
<dbReference type="Pfam" id="PF04205">
    <property type="entry name" value="FMN_bind"/>
    <property type="match status" value="1"/>
</dbReference>
<sequence length="146" mass="16046">MKYENEIVVCSFNSFFAVGVFAAESAIKDGTYKAEAITFDENGWKPFLDLTYKDGKITEVKFDYTSEKDGHLKTSDEEYIKKMHAVTGTSPTIYTVKLSQSLLEKQNVAEVDGVTGATHSTEDFKILAGAAIQNAKAGNLETAKIE</sequence>
<dbReference type="AlphaFoldDB" id="A0A2U1TPT1"/>
<dbReference type="OrthoDB" id="1937675at2"/>
<dbReference type="Gene3D" id="3.90.1010.20">
    <property type="match status" value="1"/>
</dbReference>
<name>A0A2U1TPT1_9GAMM</name>
<dbReference type="GO" id="GO:0016020">
    <property type="term" value="C:membrane"/>
    <property type="evidence" value="ECO:0007669"/>
    <property type="project" value="InterPro"/>
</dbReference>
<reference evidence="2 3" key="1">
    <citation type="submission" date="2018-04" db="EMBL/GenBank/DDBJ databases">
        <title>Brenneria corticis sp.nov.</title>
        <authorList>
            <person name="Li Y."/>
        </authorList>
    </citation>
    <scope>NUCLEOTIDE SEQUENCE [LARGE SCALE GENOMIC DNA]</scope>
    <source>
        <strain evidence="2 3">LMG 27715</strain>
    </source>
</reference>
<feature type="domain" description="FMN-binding" evidence="1">
    <location>
        <begin position="43"/>
        <end position="135"/>
    </location>
</feature>
<dbReference type="RefSeq" id="WP_109054961.1">
    <property type="nucleotide sequence ID" value="NZ_QDKJ01000010.1"/>
</dbReference>
<evidence type="ECO:0000313" key="3">
    <source>
        <dbReference type="Proteomes" id="UP000245138"/>
    </source>
</evidence>
<gene>
    <name evidence="2" type="ORF">B4923_13900</name>
</gene>
<accession>A0A2U1TPT1</accession>
<dbReference type="SMART" id="SM00900">
    <property type="entry name" value="FMN_bind"/>
    <property type="match status" value="1"/>
</dbReference>
<dbReference type="Proteomes" id="UP000245138">
    <property type="component" value="Unassembled WGS sequence"/>
</dbReference>
<evidence type="ECO:0000313" key="2">
    <source>
        <dbReference type="EMBL" id="PWC11417.1"/>
    </source>
</evidence>
<keyword evidence="3" id="KW-1185">Reference proteome</keyword>
<comment type="caution">
    <text evidence="2">The sequence shown here is derived from an EMBL/GenBank/DDBJ whole genome shotgun (WGS) entry which is preliminary data.</text>
</comment>
<dbReference type="PIRSF" id="PIRSF036531">
    <property type="entry name" value="Tpp15_prd"/>
    <property type="match status" value="1"/>
</dbReference>
<dbReference type="GO" id="GO:0010181">
    <property type="term" value="F:FMN binding"/>
    <property type="evidence" value="ECO:0007669"/>
    <property type="project" value="InterPro"/>
</dbReference>
<protein>
    <submittedName>
        <fullName evidence="2">FMN-binding protein</fullName>
    </submittedName>
</protein>
<proteinExistence type="predicted"/>
<evidence type="ECO:0000259" key="1">
    <source>
        <dbReference type="SMART" id="SM00900"/>
    </source>
</evidence>
<dbReference type="InterPro" id="IPR007329">
    <property type="entry name" value="FMN-bd"/>
</dbReference>
<dbReference type="InterPro" id="IPR017058">
    <property type="entry name" value="Major_M_immunogen_Tpp15_prd"/>
</dbReference>